<feature type="compositionally biased region" description="Gly residues" evidence="1">
    <location>
        <begin position="1"/>
        <end position="19"/>
    </location>
</feature>
<evidence type="ECO:0000256" key="1">
    <source>
        <dbReference type="SAM" id="MobiDB-lite"/>
    </source>
</evidence>
<sequence length="78" mass="7862">MDFSGGFGPQGSGGFGPGGSSSFVGGYGPLETTPAADAADGGQPPQRVEQERPSFLLEPEHHETFGTDAVTSPPVIGE</sequence>
<dbReference type="Proteomes" id="UP000185696">
    <property type="component" value="Unassembled WGS sequence"/>
</dbReference>
<keyword evidence="3" id="KW-1185">Reference proteome</keyword>
<reference evidence="2 3" key="1">
    <citation type="submission" date="2016-12" db="EMBL/GenBank/DDBJ databases">
        <title>The draft genome sequence of Actinophytocola xinjiangensis.</title>
        <authorList>
            <person name="Wang W."/>
            <person name="Yuan L."/>
        </authorList>
    </citation>
    <scope>NUCLEOTIDE SEQUENCE [LARGE SCALE GENOMIC DNA]</scope>
    <source>
        <strain evidence="2 3">CGMCC 4.4663</strain>
    </source>
</reference>
<evidence type="ECO:0000313" key="3">
    <source>
        <dbReference type="Proteomes" id="UP000185696"/>
    </source>
</evidence>
<accession>A0A7Z0WQ26</accession>
<protein>
    <submittedName>
        <fullName evidence="2">Uncharacterized protein</fullName>
    </submittedName>
</protein>
<evidence type="ECO:0000313" key="2">
    <source>
        <dbReference type="EMBL" id="OLF12854.1"/>
    </source>
</evidence>
<name>A0A7Z0WQ26_9PSEU</name>
<gene>
    <name evidence="2" type="ORF">BLA60_06180</name>
</gene>
<organism evidence="2 3">
    <name type="scientific">Actinophytocola xinjiangensis</name>
    <dbReference type="NCBI Taxonomy" id="485602"/>
    <lineage>
        <taxon>Bacteria</taxon>
        <taxon>Bacillati</taxon>
        <taxon>Actinomycetota</taxon>
        <taxon>Actinomycetes</taxon>
        <taxon>Pseudonocardiales</taxon>
        <taxon>Pseudonocardiaceae</taxon>
    </lineage>
</organism>
<feature type="compositionally biased region" description="Low complexity" evidence="1">
    <location>
        <begin position="32"/>
        <end position="46"/>
    </location>
</feature>
<dbReference type="AlphaFoldDB" id="A0A7Z0WQ26"/>
<feature type="region of interest" description="Disordered" evidence="1">
    <location>
        <begin position="1"/>
        <end position="78"/>
    </location>
</feature>
<feature type="compositionally biased region" description="Basic and acidic residues" evidence="1">
    <location>
        <begin position="48"/>
        <end position="65"/>
    </location>
</feature>
<proteinExistence type="predicted"/>
<comment type="caution">
    <text evidence="2">The sequence shown here is derived from an EMBL/GenBank/DDBJ whole genome shotgun (WGS) entry which is preliminary data.</text>
</comment>
<dbReference type="EMBL" id="MSIF01000002">
    <property type="protein sequence ID" value="OLF12854.1"/>
    <property type="molecule type" value="Genomic_DNA"/>
</dbReference>